<dbReference type="PRINTS" id="PR00368">
    <property type="entry name" value="FADPNR"/>
</dbReference>
<dbReference type="EMBL" id="LAZR01020755">
    <property type="protein sequence ID" value="KKL87729.1"/>
    <property type="molecule type" value="Genomic_DNA"/>
</dbReference>
<feature type="non-terminal residue" evidence="2">
    <location>
        <position position="306"/>
    </location>
</feature>
<dbReference type="InterPro" id="IPR023753">
    <property type="entry name" value="FAD/NAD-binding_dom"/>
</dbReference>
<organism evidence="2">
    <name type="scientific">marine sediment metagenome</name>
    <dbReference type="NCBI Taxonomy" id="412755"/>
    <lineage>
        <taxon>unclassified sequences</taxon>
        <taxon>metagenomes</taxon>
        <taxon>ecological metagenomes</taxon>
    </lineage>
</organism>
<dbReference type="GO" id="GO:0016491">
    <property type="term" value="F:oxidoreductase activity"/>
    <property type="evidence" value="ECO:0007669"/>
    <property type="project" value="InterPro"/>
</dbReference>
<protein>
    <recommendedName>
        <fullName evidence="1">FAD/NAD(P)-binding domain-containing protein</fullName>
    </recommendedName>
</protein>
<comment type="caution">
    <text evidence="2">The sequence shown here is derived from an EMBL/GenBank/DDBJ whole genome shotgun (WGS) entry which is preliminary data.</text>
</comment>
<gene>
    <name evidence="2" type="ORF">LCGC14_1931770</name>
</gene>
<evidence type="ECO:0000313" key="2">
    <source>
        <dbReference type="EMBL" id="KKL87729.1"/>
    </source>
</evidence>
<sequence>MTKQYDLVIIGAGTAAMTAAMRVRAAGWQVAVVDFRLFGGTCALRGCDPKKVLIGGADALDHARRMHDIGVAGDLHIEWEKLMAFKRTFTDPVPQKMEQQYKDKGIDTYHGKARFIGKNMVQVEGEALEAKHILIASGAEPIALNIPGEQYLLDNEGFLALETLPRRIVLVGGGYIAAEFSHIAARAGAQVTILQNEERMLKEFDADLVGWLMVSFTGLGIKVQTKTSVEAIKKTASGYQVFSSTDGKQSMIEADLVVHAAGRAPAFDTLDLAAAGVETEDGRLKLNEYLQSVSNPSVYAAGDVAR</sequence>
<dbReference type="PANTHER" id="PTHR43014:SF5">
    <property type="entry name" value="GLUTATHIONE REDUCTASE (NADPH)"/>
    <property type="match status" value="1"/>
</dbReference>
<name>A0A0F9FMS6_9ZZZZ</name>
<dbReference type="Gene3D" id="3.50.50.60">
    <property type="entry name" value="FAD/NAD(P)-binding domain"/>
    <property type="match status" value="2"/>
</dbReference>
<dbReference type="InterPro" id="IPR036188">
    <property type="entry name" value="FAD/NAD-bd_sf"/>
</dbReference>
<proteinExistence type="predicted"/>
<accession>A0A0F9FMS6</accession>
<dbReference type="SUPFAM" id="SSF51905">
    <property type="entry name" value="FAD/NAD(P)-binding domain"/>
    <property type="match status" value="1"/>
</dbReference>
<reference evidence="2" key="1">
    <citation type="journal article" date="2015" name="Nature">
        <title>Complex archaea that bridge the gap between prokaryotes and eukaryotes.</title>
        <authorList>
            <person name="Spang A."/>
            <person name="Saw J.H."/>
            <person name="Jorgensen S.L."/>
            <person name="Zaremba-Niedzwiedzka K."/>
            <person name="Martijn J."/>
            <person name="Lind A.E."/>
            <person name="van Eijk R."/>
            <person name="Schleper C."/>
            <person name="Guy L."/>
            <person name="Ettema T.J."/>
        </authorList>
    </citation>
    <scope>NUCLEOTIDE SEQUENCE</scope>
</reference>
<dbReference type="AlphaFoldDB" id="A0A0F9FMS6"/>
<dbReference type="PANTHER" id="PTHR43014">
    <property type="entry name" value="MERCURIC REDUCTASE"/>
    <property type="match status" value="1"/>
</dbReference>
<feature type="domain" description="FAD/NAD(P)-binding" evidence="1">
    <location>
        <begin position="5"/>
        <end position="305"/>
    </location>
</feature>
<evidence type="ECO:0000259" key="1">
    <source>
        <dbReference type="Pfam" id="PF07992"/>
    </source>
</evidence>
<dbReference type="PRINTS" id="PR00411">
    <property type="entry name" value="PNDRDTASEI"/>
</dbReference>
<dbReference type="Pfam" id="PF07992">
    <property type="entry name" value="Pyr_redox_2"/>
    <property type="match status" value="1"/>
</dbReference>